<accession>A0ABS7U5B0</accession>
<dbReference type="RefSeq" id="WP_224197256.1">
    <property type="nucleotide sequence ID" value="NZ_JAIRAU010000057.1"/>
</dbReference>
<evidence type="ECO:0000313" key="1">
    <source>
        <dbReference type="EMBL" id="MBZ5715517.1"/>
    </source>
</evidence>
<protein>
    <submittedName>
        <fullName evidence="1">Uncharacterized protein</fullName>
    </submittedName>
</protein>
<dbReference type="EMBL" id="JAIRAU010000057">
    <property type="protein sequence ID" value="MBZ5715517.1"/>
    <property type="molecule type" value="Genomic_DNA"/>
</dbReference>
<reference evidence="1" key="1">
    <citation type="submission" date="2021-08" db="EMBL/GenBank/DDBJ databases">
        <authorList>
            <person name="Stevens D.C."/>
        </authorList>
    </citation>
    <scope>NUCLEOTIDE SEQUENCE</scope>
    <source>
        <strain evidence="1">DSM 53165</strain>
    </source>
</reference>
<dbReference type="Proteomes" id="UP001139031">
    <property type="component" value="Unassembled WGS sequence"/>
</dbReference>
<comment type="caution">
    <text evidence="1">The sequence shown here is derived from an EMBL/GenBank/DDBJ whole genome shotgun (WGS) entry which is preliminary data.</text>
</comment>
<evidence type="ECO:0000313" key="2">
    <source>
        <dbReference type="Proteomes" id="UP001139031"/>
    </source>
</evidence>
<dbReference type="Gene3D" id="2.120.10.30">
    <property type="entry name" value="TolB, C-terminal domain"/>
    <property type="match status" value="1"/>
</dbReference>
<name>A0ABS7U5B0_9BACT</name>
<dbReference type="InterPro" id="IPR011042">
    <property type="entry name" value="6-blade_b-propeller_TolB-like"/>
</dbReference>
<proteinExistence type="predicted"/>
<gene>
    <name evidence="1" type="ORF">K7C98_40325</name>
</gene>
<dbReference type="SUPFAM" id="SSF69304">
    <property type="entry name" value="Tricorn protease N-terminal domain"/>
    <property type="match status" value="1"/>
</dbReference>
<sequence length="220" mass="24768">MRAGAFLNKKLDDGRWLGGSLFDNFFYLYDLREGTREQLFSLPVNIAWFEDDALVGFEAAKKCCIEGDLRDEGPLWRVPFDGEPEQLAERANQYTRLLPDGRLIAPLGIGADWLGRLVVIDPSTGEERRVDDRVDGRSLDTRWLEDEGLISYSVSDGERSGVYLARLSQHERSGARKAVMREGHAIDLVRGAEGERVPVIRTLATSDERELRATLATRAE</sequence>
<organism evidence="1 2">
    <name type="scientific">Nannocystis pusilla</name>
    <dbReference type="NCBI Taxonomy" id="889268"/>
    <lineage>
        <taxon>Bacteria</taxon>
        <taxon>Pseudomonadati</taxon>
        <taxon>Myxococcota</taxon>
        <taxon>Polyangia</taxon>
        <taxon>Nannocystales</taxon>
        <taxon>Nannocystaceae</taxon>
        <taxon>Nannocystis</taxon>
    </lineage>
</organism>
<keyword evidence="2" id="KW-1185">Reference proteome</keyword>